<accession>A0AAW9SD91</accession>
<dbReference type="Pfam" id="PF00270">
    <property type="entry name" value="DEAD"/>
    <property type="match status" value="1"/>
</dbReference>
<evidence type="ECO:0000256" key="12">
    <source>
        <dbReference type="ARBA" id="ARBA00044550"/>
    </source>
</evidence>
<evidence type="ECO:0000256" key="8">
    <source>
        <dbReference type="ARBA" id="ARBA00023235"/>
    </source>
</evidence>
<dbReference type="InterPro" id="IPR032284">
    <property type="entry name" value="RecQ_Zn-bd"/>
</dbReference>
<dbReference type="GO" id="GO:0043138">
    <property type="term" value="F:3'-5' DNA helicase activity"/>
    <property type="evidence" value="ECO:0007669"/>
    <property type="project" value="UniProtKB-EC"/>
</dbReference>
<evidence type="ECO:0000256" key="9">
    <source>
        <dbReference type="ARBA" id="ARBA00034617"/>
    </source>
</evidence>
<comment type="similarity">
    <text evidence="1">Belongs to the helicase family. RecQ subfamily.</text>
</comment>
<evidence type="ECO:0000256" key="5">
    <source>
        <dbReference type="ARBA" id="ARBA00022806"/>
    </source>
</evidence>
<dbReference type="InterPro" id="IPR014001">
    <property type="entry name" value="Helicase_ATP-bd"/>
</dbReference>
<dbReference type="GO" id="GO:0016787">
    <property type="term" value="F:hydrolase activity"/>
    <property type="evidence" value="ECO:0007669"/>
    <property type="project" value="UniProtKB-KW"/>
</dbReference>
<organism evidence="15 16">
    <name type="scientific">Rapidithrix thailandica</name>
    <dbReference type="NCBI Taxonomy" id="413964"/>
    <lineage>
        <taxon>Bacteria</taxon>
        <taxon>Pseudomonadati</taxon>
        <taxon>Bacteroidota</taxon>
        <taxon>Cytophagia</taxon>
        <taxon>Cytophagales</taxon>
        <taxon>Flammeovirgaceae</taxon>
        <taxon>Rapidithrix</taxon>
    </lineage>
</organism>
<dbReference type="NCBIfam" id="TIGR00614">
    <property type="entry name" value="recQ_fam"/>
    <property type="match status" value="1"/>
</dbReference>
<dbReference type="PANTHER" id="PTHR13710:SF105">
    <property type="entry name" value="ATP-DEPENDENT DNA HELICASE Q1"/>
    <property type="match status" value="1"/>
</dbReference>
<dbReference type="GO" id="GO:0005524">
    <property type="term" value="F:ATP binding"/>
    <property type="evidence" value="ECO:0007669"/>
    <property type="project" value="UniProtKB-KW"/>
</dbReference>
<evidence type="ECO:0000256" key="3">
    <source>
        <dbReference type="ARBA" id="ARBA00022741"/>
    </source>
</evidence>
<dbReference type="InterPro" id="IPR004589">
    <property type="entry name" value="DNA_helicase_ATP-dep_RecQ"/>
</dbReference>
<dbReference type="InterPro" id="IPR011545">
    <property type="entry name" value="DEAD/DEAH_box_helicase_dom"/>
</dbReference>
<evidence type="ECO:0000313" key="15">
    <source>
        <dbReference type="EMBL" id="MEN7549770.1"/>
    </source>
</evidence>
<evidence type="ECO:0000256" key="6">
    <source>
        <dbReference type="ARBA" id="ARBA00022840"/>
    </source>
</evidence>
<keyword evidence="3" id="KW-0547">Nucleotide-binding</keyword>
<feature type="domain" description="Helicase C-terminal" evidence="14">
    <location>
        <begin position="218"/>
        <end position="364"/>
    </location>
</feature>
<keyword evidence="5 15" id="KW-0347">Helicase</keyword>
<keyword evidence="6" id="KW-0067">ATP-binding</keyword>
<name>A0AAW9SD91_9BACT</name>
<keyword evidence="7" id="KW-0238">DNA-binding</keyword>
<comment type="catalytic activity">
    <reaction evidence="9">
        <text>Couples ATP hydrolysis with the unwinding of duplex DNA by translocating in the 3'-5' direction.</text>
        <dbReference type="EC" id="5.6.2.4"/>
    </reaction>
</comment>
<dbReference type="PANTHER" id="PTHR13710">
    <property type="entry name" value="DNA HELICASE RECQ FAMILY MEMBER"/>
    <property type="match status" value="1"/>
</dbReference>
<dbReference type="EC" id="5.6.2.4" evidence="10"/>
<dbReference type="CDD" id="cd18794">
    <property type="entry name" value="SF2_C_RecQ"/>
    <property type="match status" value="1"/>
</dbReference>
<keyword evidence="16" id="KW-1185">Reference proteome</keyword>
<dbReference type="GO" id="GO:0003677">
    <property type="term" value="F:DNA binding"/>
    <property type="evidence" value="ECO:0007669"/>
    <property type="project" value="UniProtKB-KW"/>
</dbReference>
<dbReference type="GO" id="GO:0030894">
    <property type="term" value="C:replisome"/>
    <property type="evidence" value="ECO:0007669"/>
    <property type="project" value="TreeGrafter"/>
</dbReference>
<dbReference type="PROSITE" id="PS51192">
    <property type="entry name" value="HELICASE_ATP_BIND_1"/>
    <property type="match status" value="1"/>
</dbReference>
<dbReference type="GO" id="GO:0009378">
    <property type="term" value="F:four-way junction helicase activity"/>
    <property type="evidence" value="ECO:0007669"/>
    <property type="project" value="TreeGrafter"/>
</dbReference>
<evidence type="ECO:0000313" key="16">
    <source>
        <dbReference type="Proteomes" id="UP001403385"/>
    </source>
</evidence>
<dbReference type="Gene3D" id="3.40.50.300">
    <property type="entry name" value="P-loop containing nucleotide triphosphate hydrolases"/>
    <property type="match status" value="2"/>
</dbReference>
<evidence type="ECO:0000256" key="10">
    <source>
        <dbReference type="ARBA" id="ARBA00034808"/>
    </source>
</evidence>
<proteinExistence type="inferred from homology"/>
<dbReference type="InterPro" id="IPR001650">
    <property type="entry name" value="Helicase_C-like"/>
</dbReference>
<dbReference type="PROSITE" id="PS51194">
    <property type="entry name" value="HELICASE_CTER"/>
    <property type="match status" value="1"/>
</dbReference>
<evidence type="ECO:0000256" key="2">
    <source>
        <dbReference type="ARBA" id="ARBA00022723"/>
    </source>
</evidence>
<dbReference type="Proteomes" id="UP001403385">
    <property type="component" value="Unassembled WGS sequence"/>
</dbReference>
<dbReference type="GO" id="GO:0046872">
    <property type="term" value="F:metal ion binding"/>
    <property type="evidence" value="ECO:0007669"/>
    <property type="project" value="UniProtKB-KW"/>
</dbReference>
<evidence type="ECO:0000256" key="7">
    <source>
        <dbReference type="ARBA" id="ARBA00023125"/>
    </source>
</evidence>
<evidence type="ECO:0000256" key="4">
    <source>
        <dbReference type="ARBA" id="ARBA00022801"/>
    </source>
</evidence>
<dbReference type="SMART" id="SM00490">
    <property type="entry name" value="HELICc"/>
    <property type="match status" value="1"/>
</dbReference>
<dbReference type="Pfam" id="PF16124">
    <property type="entry name" value="RecQ_Zn_bind"/>
    <property type="match status" value="1"/>
</dbReference>
<evidence type="ECO:0000259" key="13">
    <source>
        <dbReference type="PROSITE" id="PS51192"/>
    </source>
</evidence>
<dbReference type="GO" id="GO:0005737">
    <property type="term" value="C:cytoplasm"/>
    <property type="evidence" value="ECO:0007669"/>
    <property type="project" value="TreeGrafter"/>
</dbReference>
<dbReference type="SMART" id="SM00487">
    <property type="entry name" value="DEXDc"/>
    <property type="match status" value="1"/>
</dbReference>
<keyword evidence="2" id="KW-0479">Metal-binding</keyword>
<dbReference type="GO" id="GO:0006281">
    <property type="term" value="P:DNA repair"/>
    <property type="evidence" value="ECO:0007669"/>
    <property type="project" value="TreeGrafter"/>
</dbReference>
<dbReference type="Gene3D" id="1.10.10.10">
    <property type="entry name" value="Winged helix-like DNA-binding domain superfamily/Winged helix DNA-binding domain"/>
    <property type="match status" value="1"/>
</dbReference>
<gene>
    <name evidence="15" type="ORF">AAG747_17735</name>
</gene>
<evidence type="ECO:0000259" key="14">
    <source>
        <dbReference type="PROSITE" id="PS51194"/>
    </source>
</evidence>
<dbReference type="GO" id="GO:0043590">
    <property type="term" value="C:bacterial nucleoid"/>
    <property type="evidence" value="ECO:0007669"/>
    <property type="project" value="TreeGrafter"/>
</dbReference>
<evidence type="ECO:0000256" key="11">
    <source>
        <dbReference type="ARBA" id="ARBA00044535"/>
    </source>
</evidence>
<comment type="caution">
    <text evidence="15">The sequence shown here is derived from an EMBL/GenBank/DDBJ whole genome shotgun (WGS) entry which is preliminary data.</text>
</comment>
<dbReference type="InterPro" id="IPR027417">
    <property type="entry name" value="P-loop_NTPase"/>
</dbReference>
<dbReference type="EMBL" id="JBDKWZ010000010">
    <property type="protein sequence ID" value="MEN7549770.1"/>
    <property type="molecule type" value="Genomic_DNA"/>
</dbReference>
<dbReference type="Pfam" id="PF00271">
    <property type="entry name" value="Helicase_C"/>
    <property type="match status" value="1"/>
</dbReference>
<dbReference type="CDD" id="cd17920">
    <property type="entry name" value="DEXHc_RecQ"/>
    <property type="match status" value="1"/>
</dbReference>
<protein>
    <recommendedName>
        <fullName evidence="11">ATP-dependent DNA helicase RecQ</fullName>
        <ecNumber evidence="10">5.6.2.4</ecNumber>
    </recommendedName>
    <alternativeName>
        <fullName evidence="12">DNA 3'-5' helicase RecQ</fullName>
    </alternativeName>
</protein>
<feature type="domain" description="Helicase ATP-binding" evidence="13">
    <location>
        <begin position="25"/>
        <end position="193"/>
    </location>
</feature>
<dbReference type="SUPFAM" id="SSF52540">
    <property type="entry name" value="P-loop containing nucleoside triphosphate hydrolases"/>
    <property type="match status" value="1"/>
</dbReference>
<sequence length="634" mass="73130">MNTPLQILQAYWGYGAFRSLQEEIIQSVLSGSDTLALLPTGGGKSVCFQVPALLREGVCIVVTPLIALMKDQVEQLKSRNINACAIYSGLSYKEIDILLDNCIYGNVKFLYVSPERLKTELFLERAKQMQIGLLAVDEAHCISQWGYDFRPPYLEIAQFRELIPDTPCIAVTASATLHVRQDIVEKLEFRSGHQHFEKSFVRENLSYSVFQEEDKERKLLQILNKVPGTAIVYVRSRMRTQKYAKLLNSQGIRADYYHAGLSNADRSKKQERWIQNQVRVIVATNAFGMGIDKPDVRLVIHMDLPDSLEAYYQEAGRGGRDGKLAYAVLLYSQSDVEKLKENIERAYPAPKIIRQVYQSLSNFLKLAVGSGLMASFDFDLEVFIQNFNLNYLETFYALKRLEEQGFVQLNESFSVPSRLRIIAGHQQLYRFQVSHAKFDKLLKMLLRMYGGELFSNYINISEEKLAKALHVFTNTVVKDLMQLVQMQIVSYFPQNEKPKITFLTERYAQMRLPFDEKLYQQRKKRELEKVEAMIAYTENTQLCRTLKLVEYFGELNDEPCQVCDLCLKKKQAKRNTSPQEAIDPILELLRKHPQSFEELKALPFKEEQLLKGLRSLLDSGEVYQDEAQKYHLSK</sequence>
<dbReference type="FunFam" id="3.40.50.300:FF:001389">
    <property type="entry name" value="ATP-dependent DNA helicase RecQ"/>
    <property type="match status" value="1"/>
</dbReference>
<dbReference type="AlphaFoldDB" id="A0AAW9SD91"/>
<keyword evidence="8" id="KW-0413">Isomerase</keyword>
<dbReference type="GO" id="GO:0006310">
    <property type="term" value="P:DNA recombination"/>
    <property type="evidence" value="ECO:0007669"/>
    <property type="project" value="InterPro"/>
</dbReference>
<keyword evidence="4" id="KW-0378">Hydrolase</keyword>
<reference evidence="15 16" key="1">
    <citation type="submission" date="2024-04" db="EMBL/GenBank/DDBJ databases">
        <title>Novel genus in family Flammeovirgaceae.</title>
        <authorList>
            <person name="Nguyen T.H."/>
            <person name="Vuong T.Q."/>
            <person name="Le H."/>
            <person name="Kim S.-G."/>
        </authorList>
    </citation>
    <scope>NUCLEOTIDE SEQUENCE [LARGE SCALE GENOMIC DNA]</scope>
    <source>
        <strain evidence="15 16">JCM 23209</strain>
    </source>
</reference>
<dbReference type="RefSeq" id="WP_346822548.1">
    <property type="nucleotide sequence ID" value="NZ_JBDKWZ010000010.1"/>
</dbReference>
<dbReference type="InterPro" id="IPR036388">
    <property type="entry name" value="WH-like_DNA-bd_sf"/>
</dbReference>
<evidence type="ECO:0000256" key="1">
    <source>
        <dbReference type="ARBA" id="ARBA00005446"/>
    </source>
</evidence>